<evidence type="ECO:0000313" key="2">
    <source>
        <dbReference type="Proteomes" id="UP000186277"/>
    </source>
</evidence>
<sequence length="298" mass="35025">MIKIKENESMIQYLIGYLVTNTYSLDHYIHTQEFDDPNLDIPKEIKDIINGVIINQTKRIRILSEILDKRLYKHVLLFFSLSATAISENILHVEWDDFRSTLSNLRWNDANLCALDFMKHVINKGSFLSYKNGFFICQIISYEISILEVLNNAKKISYNSLSMSDSKSDYNYPVVMVKPVYNTYDFDIVTMIKKLRKNDNVEIELSDKELLKNEKNNILTYISWHDQKVRTIKVNTLLMKLINEFYSLSTYKKICDKILLSELSDNNILKIDSIFIKLESLGVIRWFSKSKLKNIKRS</sequence>
<protein>
    <submittedName>
        <fullName evidence="1">Uncharacterized protein</fullName>
    </submittedName>
</protein>
<keyword evidence="2" id="KW-1185">Reference proteome</keyword>
<dbReference type="EMBL" id="MKGR01000029">
    <property type="protein sequence ID" value="OKP02825.1"/>
    <property type="molecule type" value="Genomic_DNA"/>
</dbReference>
<evidence type="ECO:0000313" key="1">
    <source>
        <dbReference type="EMBL" id="OKP02825.1"/>
    </source>
</evidence>
<name>A0A1Q5TRI4_9GAMM</name>
<accession>A0A1Q5TRI4</accession>
<dbReference type="AlphaFoldDB" id="A0A1Q5TRI4"/>
<dbReference type="Proteomes" id="UP000186277">
    <property type="component" value="Unassembled WGS sequence"/>
</dbReference>
<proteinExistence type="predicted"/>
<organism evidence="1 2">
    <name type="scientific">Xenorhabdus thuongxuanensis</name>
    <dbReference type="NCBI Taxonomy" id="1873484"/>
    <lineage>
        <taxon>Bacteria</taxon>
        <taxon>Pseudomonadati</taxon>
        <taxon>Pseudomonadota</taxon>
        <taxon>Gammaproteobacteria</taxon>
        <taxon>Enterobacterales</taxon>
        <taxon>Morganellaceae</taxon>
        <taxon>Xenorhabdus</taxon>
    </lineage>
</organism>
<comment type="caution">
    <text evidence="1">The sequence shown here is derived from an EMBL/GenBank/DDBJ whole genome shotgun (WGS) entry which is preliminary data.</text>
</comment>
<dbReference type="RefSeq" id="WP_074021268.1">
    <property type="nucleotide sequence ID" value="NZ_CAWMWP010000053.1"/>
</dbReference>
<gene>
    <name evidence="1" type="ORF">Xentx_03101</name>
</gene>
<reference evidence="1 2" key="1">
    <citation type="submission" date="2016-09" db="EMBL/GenBank/DDBJ databases">
        <title>Xenorhabdus thuongxuanensis sp. nov. and Xenorhabdus eapokensis sp. nov., isolated from Steinernema species.</title>
        <authorList>
            <person name="Kaempfer P."/>
            <person name="Tobias N.J."/>
            <person name="Phan Ke L."/>
            <person name="Bode H.B."/>
            <person name="Glaeser S.P."/>
        </authorList>
    </citation>
    <scope>NUCLEOTIDE SEQUENCE [LARGE SCALE GENOMIC DNA]</scope>
    <source>
        <strain evidence="1 2">30TX1</strain>
    </source>
</reference>
<dbReference type="OrthoDB" id="6441762at2"/>